<protein>
    <submittedName>
        <fullName evidence="2">Uncharacterized protein</fullName>
    </submittedName>
</protein>
<sequence length="495" mass="57006">MGCYNSKAHQDIMKQKKDLQKREKYLGQANSGCKITSDQLDKMRTKCDNENPNQDVDKNEYLNDLQDNKNFYLSKQGIEQDDIKREMRPSIENQFSQQNQVENNQVSISKQQLQNIIEQEGFQEKIHHINKIYSFLLQSQDEGFDHCSFDDPDLTDFLSHLQTKYTSPQDQQAVKSNKQIRRDTRGETIIDIPSETPEKLQTNLQGLINAVLSSNYRLITSPTQASLQGRPFQLDRLLQNTYSTKNILTLGTADACSNSPSSIDRTDQNKNQTFAQRYSNIQCLSPPKINFSGFQNPSSFTNVQTPKKNITTSIQQQPLYTISEEKKGGEGLEDHFDHEEELKTNKHRNTLQQTQLKKEESIKQKNETKQIYNRQSTENQNTRNKSFKNISQADAVGSMNSTTTKTKNLTIVERNQRVSLSDIKKSISPHSICQIHVNNLAQQSEQQAQISLYRHSINFNDISLQEIEQDFKDYNSQKPQIQVSSFALRCQDQSK</sequence>
<evidence type="ECO:0000256" key="1">
    <source>
        <dbReference type="SAM" id="MobiDB-lite"/>
    </source>
</evidence>
<dbReference type="Proteomes" id="UP000009168">
    <property type="component" value="Unassembled WGS sequence"/>
</dbReference>
<dbReference type="GeneID" id="7839961"/>
<gene>
    <name evidence="2" type="ORF">TTHERM_00138070</name>
</gene>
<feature type="compositionally biased region" description="Polar residues" evidence="1">
    <location>
        <begin position="369"/>
        <end position="383"/>
    </location>
</feature>
<name>I7M289_TETTS</name>
<dbReference type="HOGENOM" id="CLU_551542_0_0_1"/>
<dbReference type="KEGG" id="tet:TTHERM_00138070"/>
<dbReference type="EMBL" id="GG662639">
    <property type="protein sequence ID" value="EAR99544.1"/>
    <property type="molecule type" value="Genomic_DNA"/>
</dbReference>
<proteinExistence type="predicted"/>
<evidence type="ECO:0000313" key="2">
    <source>
        <dbReference type="EMBL" id="EAR99544.1"/>
    </source>
</evidence>
<accession>I7M289</accession>
<reference evidence="3" key="1">
    <citation type="journal article" date="2006" name="PLoS Biol.">
        <title>Macronuclear genome sequence of the ciliate Tetrahymena thermophila, a model eukaryote.</title>
        <authorList>
            <person name="Eisen J.A."/>
            <person name="Coyne R.S."/>
            <person name="Wu M."/>
            <person name="Wu D."/>
            <person name="Thiagarajan M."/>
            <person name="Wortman J.R."/>
            <person name="Badger J.H."/>
            <person name="Ren Q."/>
            <person name="Amedeo P."/>
            <person name="Jones K.M."/>
            <person name="Tallon L.J."/>
            <person name="Delcher A.L."/>
            <person name="Salzberg S.L."/>
            <person name="Silva J.C."/>
            <person name="Haas B.J."/>
            <person name="Majoros W.H."/>
            <person name="Farzad M."/>
            <person name="Carlton J.M."/>
            <person name="Smith R.K. Jr."/>
            <person name="Garg J."/>
            <person name="Pearlman R.E."/>
            <person name="Karrer K.M."/>
            <person name="Sun L."/>
            <person name="Manning G."/>
            <person name="Elde N.C."/>
            <person name="Turkewitz A.P."/>
            <person name="Asai D.J."/>
            <person name="Wilkes D.E."/>
            <person name="Wang Y."/>
            <person name="Cai H."/>
            <person name="Collins K."/>
            <person name="Stewart B.A."/>
            <person name="Lee S.R."/>
            <person name="Wilamowska K."/>
            <person name="Weinberg Z."/>
            <person name="Ruzzo W.L."/>
            <person name="Wloga D."/>
            <person name="Gaertig J."/>
            <person name="Frankel J."/>
            <person name="Tsao C.-C."/>
            <person name="Gorovsky M.A."/>
            <person name="Keeling P.J."/>
            <person name="Waller R.F."/>
            <person name="Patron N.J."/>
            <person name="Cherry J.M."/>
            <person name="Stover N.A."/>
            <person name="Krieger C.J."/>
            <person name="del Toro C."/>
            <person name="Ryder H.F."/>
            <person name="Williamson S.C."/>
            <person name="Barbeau R.A."/>
            <person name="Hamilton E.P."/>
            <person name="Orias E."/>
        </authorList>
    </citation>
    <scope>NUCLEOTIDE SEQUENCE [LARGE SCALE GENOMIC DNA]</scope>
    <source>
        <strain evidence="3">SB210</strain>
    </source>
</reference>
<feature type="region of interest" description="Disordered" evidence="1">
    <location>
        <begin position="340"/>
        <end position="383"/>
    </location>
</feature>
<evidence type="ECO:0000313" key="3">
    <source>
        <dbReference type="Proteomes" id="UP000009168"/>
    </source>
</evidence>
<dbReference type="AlphaFoldDB" id="I7M289"/>
<feature type="compositionally biased region" description="Basic and acidic residues" evidence="1">
    <location>
        <begin position="356"/>
        <end position="368"/>
    </location>
</feature>
<keyword evidence="3" id="KW-1185">Reference proteome</keyword>
<organism evidence="2 3">
    <name type="scientific">Tetrahymena thermophila (strain SB210)</name>
    <dbReference type="NCBI Taxonomy" id="312017"/>
    <lineage>
        <taxon>Eukaryota</taxon>
        <taxon>Sar</taxon>
        <taxon>Alveolata</taxon>
        <taxon>Ciliophora</taxon>
        <taxon>Intramacronucleata</taxon>
        <taxon>Oligohymenophorea</taxon>
        <taxon>Hymenostomatida</taxon>
        <taxon>Tetrahymenina</taxon>
        <taxon>Tetrahymenidae</taxon>
        <taxon>Tetrahymena</taxon>
    </lineage>
</organism>
<dbReference type="InParanoid" id="I7M289"/>
<dbReference type="RefSeq" id="XP_001019789.1">
    <property type="nucleotide sequence ID" value="XM_001019789.2"/>
</dbReference>